<evidence type="ECO:0000313" key="2">
    <source>
        <dbReference type="EMBL" id="ELS60539.1"/>
    </source>
</evidence>
<proteinExistence type="predicted"/>
<reference evidence="2 3" key="1">
    <citation type="journal article" date="2014" name="Syst. Appl. Microbiol.">
        <title>Genomic insights into the taxonomic status of the three subspecies of Bacillus subtilis.</title>
        <authorList>
            <person name="Yi H."/>
            <person name="Chun J."/>
            <person name="Cha C.J."/>
        </authorList>
    </citation>
    <scope>NUCLEOTIDE SEQUENCE [LARGE SCALE GENOMIC DNA]</scope>
    <source>
        <strain evidence="2 3">KCTC 13429</strain>
    </source>
</reference>
<keyword evidence="3" id="KW-1185">Reference proteome</keyword>
<sequence length="68" mass="8141">MHTIATVPPEGRAVCKTYFSFLLVYVILILGIYFFFPRHTRQKKSFFYFARKNVKRNEGFFRPVFGLK</sequence>
<dbReference type="EMBL" id="AMXN01000005">
    <property type="protein sequence ID" value="ELS60539.1"/>
    <property type="molecule type" value="Genomic_DNA"/>
</dbReference>
<gene>
    <name evidence="2" type="ORF">BSI_29390</name>
</gene>
<comment type="caution">
    <text evidence="2">The sequence shown here is derived from an EMBL/GenBank/DDBJ whole genome shotgun (WGS) entry which is preliminary data.</text>
</comment>
<dbReference type="AlphaFoldDB" id="A0A9W5LGZ4"/>
<evidence type="ECO:0000256" key="1">
    <source>
        <dbReference type="SAM" id="Phobius"/>
    </source>
</evidence>
<name>A0A9W5LGZ4_9BACI</name>
<keyword evidence="1" id="KW-0472">Membrane</keyword>
<feature type="transmembrane region" description="Helical" evidence="1">
    <location>
        <begin position="18"/>
        <end position="36"/>
    </location>
</feature>
<organism evidence="2 3">
    <name type="scientific">Bacillus inaquosorum KCTC 13429</name>
    <dbReference type="NCBI Taxonomy" id="1236548"/>
    <lineage>
        <taxon>Bacteria</taxon>
        <taxon>Bacillati</taxon>
        <taxon>Bacillota</taxon>
        <taxon>Bacilli</taxon>
        <taxon>Bacillales</taxon>
        <taxon>Bacillaceae</taxon>
        <taxon>Bacillus</taxon>
    </lineage>
</organism>
<protein>
    <submittedName>
        <fullName evidence="2">Uncharacterized protein</fullName>
    </submittedName>
</protein>
<keyword evidence="1" id="KW-1133">Transmembrane helix</keyword>
<dbReference type="Proteomes" id="UP000011182">
    <property type="component" value="Unassembled WGS sequence"/>
</dbReference>
<evidence type="ECO:0000313" key="3">
    <source>
        <dbReference type="Proteomes" id="UP000011182"/>
    </source>
</evidence>
<keyword evidence="1" id="KW-0812">Transmembrane</keyword>
<accession>A0A9W5LGZ4</accession>